<evidence type="ECO:0000313" key="1">
    <source>
        <dbReference type="EMBL" id="SLM49509.1"/>
    </source>
</evidence>
<accession>A0A1W1I9F7</accession>
<organism evidence="1 2">
    <name type="scientific">Nitrospira japonica</name>
    <dbReference type="NCBI Taxonomy" id="1325564"/>
    <lineage>
        <taxon>Bacteria</taxon>
        <taxon>Pseudomonadati</taxon>
        <taxon>Nitrospirota</taxon>
        <taxon>Nitrospiria</taxon>
        <taxon>Nitrospirales</taxon>
        <taxon>Nitrospiraceae</taxon>
        <taxon>Nitrospira</taxon>
    </lineage>
</organism>
<dbReference type="AlphaFoldDB" id="A0A1W1I9F7"/>
<dbReference type="STRING" id="1325564.NSJP_3342"/>
<dbReference type="KEGG" id="nja:NSJP_3342"/>
<reference evidence="1 2" key="1">
    <citation type="submission" date="2017-03" db="EMBL/GenBank/DDBJ databases">
        <authorList>
            <person name="Afonso C.L."/>
            <person name="Miller P.J."/>
            <person name="Scott M.A."/>
            <person name="Spackman E."/>
            <person name="Goraichik I."/>
            <person name="Dimitrov K.M."/>
            <person name="Suarez D.L."/>
            <person name="Swayne D.E."/>
        </authorList>
    </citation>
    <scope>NUCLEOTIDE SEQUENCE [LARGE SCALE GENOMIC DNA]</scope>
    <source>
        <strain evidence="1">Genome sequencing of Nitrospira japonica strain NJ11</strain>
    </source>
</reference>
<gene>
    <name evidence="1" type="ORF">NSJP_3342</name>
</gene>
<protein>
    <submittedName>
        <fullName evidence="1">Uncharacterized protein</fullName>
    </submittedName>
</protein>
<proteinExistence type="predicted"/>
<sequence length="101" mass="11271">MRRLIYKPIEFQLEYSIFVVSLGGERCRKAQLGRLTQIGPNQPLGPTRLPRAATACSGRWRTASTRLATPRGNFFITSPVTERLLAGQWVSALPWSLASLN</sequence>
<keyword evidence="2" id="KW-1185">Reference proteome</keyword>
<dbReference type="EMBL" id="LT828648">
    <property type="protein sequence ID" value="SLM49509.1"/>
    <property type="molecule type" value="Genomic_DNA"/>
</dbReference>
<evidence type="ECO:0000313" key="2">
    <source>
        <dbReference type="Proteomes" id="UP000192042"/>
    </source>
</evidence>
<name>A0A1W1I9F7_9BACT</name>
<dbReference type="Proteomes" id="UP000192042">
    <property type="component" value="Chromosome I"/>
</dbReference>